<protein>
    <submittedName>
        <fullName evidence="1">CDP-glycerol--glycerophosphate glycerophosphotransferase</fullName>
    </submittedName>
</protein>
<dbReference type="InterPro" id="IPR043148">
    <property type="entry name" value="TagF_C"/>
</dbReference>
<dbReference type="PANTHER" id="PTHR37316:SF3">
    <property type="entry name" value="TEICHOIC ACID GLYCEROL-PHOSPHATE TRANSFERASE"/>
    <property type="match status" value="1"/>
</dbReference>
<dbReference type="EMBL" id="SZVP01000001">
    <property type="protein sequence ID" value="TMM47534.1"/>
    <property type="molecule type" value="Genomic_DNA"/>
</dbReference>
<name>A0A8H2PLP6_9GAMM</name>
<proteinExistence type="predicted"/>
<evidence type="ECO:0000313" key="2">
    <source>
        <dbReference type="Proteomes" id="UP000307702"/>
    </source>
</evidence>
<sequence length="346" mass="39505">MTVKRYLFYIAHNYAFEILRPLQQAIWANGDEVKWLAVGKEVSLNYFSNEETLLSTIDEARAFNPDASFAPGNEIPHFIPGLKVQVFHGLEWKKKGHFVIRGFFDLYCTHGPATTSRFNQLADKHGYFDVVETGWPKLDYLFTTPAMPIREQVIKQKKIILYAPTFSPTLTSAPELFEEIQRLSKTKAHHWLIKFHPKMAKIWCEKYQKLLADNVEIIESASINELLQTADIMVSDTSSVIGEFSLLNKAIVSLNNKEPGDYLINISDAKDLAQAIDKALTPSTNLKAAIKAYANDLHPYHDGQAAARILSATQQLLSHGKKAQKNTPWNIFRNLKQRKKLNYWRL</sequence>
<reference evidence="1 2" key="1">
    <citation type="submission" date="2019-05" db="EMBL/GenBank/DDBJ databases">
        <title>Colwellia ponticola sp. nov., isolated from seawater.</title>
        <authorList>
            <person name="Yoon J.-H."/>
        </authorList>
    </citation>
    <scope>NUCLEOTIDE SEQUENCE [LARGE SCALE GENOMIC DNA]</scope>
    <source>
        <strain evidence="1 2">OISW-25</strain>
    </source>
</reference>
<dbReference type="SUPFAM" id="SSF53756">
    <property type="entry name" value="UDP-Glycosyltransferase/glycogen phosphorylase"/>
    <property type="match status" value="1"/>
</dbReference>
<organism evidence="1 2">
    <name type="scientific">Colwellia ponticola</name>
    <dbReference type="NCBI Taxonomy" id="2304625"/>
    <lineage>
        <taxon>Bacteria</taxon>
        <taxon>Pseudomonadati</taxon>
        <taxon>Pseudomonadota</taxon>
        <taxon>Gammaproteobacteria</taxon>
        <taxon>Alteromonadales</taxon>
        <taxon>Colwelliaceae</taxon>
        <taxon>Colwellia</taxon>
    </lineage>
</organism>
<dbReference type="InterPro" id="IPR016886">
    <property type="entry name" value="UCP028458_glyceroPtfrase"/>
</dbReference>
<dbReference type="AlphaFoldDB" id="A0A8H2PLP6"/>
<dbReference type="InterPro" id="IPR007554">
    <property type="entry name" value="Glycerophosphate_synth"/>
</dbReference>
<dbReference type="GO" id="GO:0047355">
    <property type="term" value="F:CDP-glycerol glycerophosphotransferase activity"/>
    <property type="evidence" value="ECO:0007669"/>
    <property type="project" value="InterPro"/>
</dbReference>
<dbReference type="OrthoDB" id="6212418at2"/>
<dbReference type="Proteomes" id="UP000307702">
    <property type="component" value="Unassembled WGS sequence"/>
</dbReference>
<dbReference type="PIRSF" id="PIRSF028458">
    <property type="entry name" value="UCP028458_glyceroPtfrase"/>
    <property type="match status" value="1"/>
</dbReference>
<dbReference type="PANTHER" id="PTHR37316">
    <property type="entry name" value="TEICHOIC ACID GLYCEROL-PHOSPHATE PRIMASE"/>
    <property type="match status" value="1"/>
</dbReference>
<dbReference type="GO" id="GO:0016020">
    <property type="term" value="C:membrane"/>
    <property type="evidence" value="ECO:0007669"/>
    <property type="project" value="InterPro"/>
</dbReference>
<accession>A0A8H2PLP6</accession>
<comment type="caution">
    <text evidence="1">The sequence shown here is derived from an EMBL/GenBank/DDBJ whole genome shotgun (WGS) entry which is preliminary data.</text>
</comment>
<dbReference type="InterPro" id="IPR051612">
    <property type="entry name" value="Teichoic_Acid_Biosynth"/>
</dbReference>
<gene>
    <name evidence="1" type="ORF">FCS21_00690</name>
</gene>
<keyword evidence="1" id="KW-0808">Transferase</keyword>
<dbReference type="Pfam" id="PF04464">
    <property type="entry name" value="Glyphos_transf"/>
    <property type="match status" value="1"/>
</dbReference>
<dbReference type="RefSeq" id="WP_138620069.1">
    <property type="nucleotide sequence ID" value="NZ_SZVP01000001.1"/>
</dbReference>
<keyword evidence="2" id="KW-1185">Reference proteome</keyword>
<dbReference type="Gene3D" id="3.40.50.12580">
    <property type="match status" value="1"/>
</dbReference>
<evidence type="ECO:0000313" key="1">
    <source>
        <dbReference type="EMBL" id="TMM47534.1"/>
    </source>
</evidence>